<keyword evidence="1" id="KW-0413">Isomerase</keyword>
<evidence type="ECO:0000313" key="1">
    <source>
        <dbReference type="EMBL" id="KAL3235184.1"/>
    </source>
</evidence>
<dbReference type="Pfam" id="PF02567">
    <property type="entry name" value="PhzC-PhzF"/>
    <property type="match status" value="1"/>
</dbReference>
<evidence type="ECO:0000313" key="2">
    <source>
        <dbReference type="Proteomes" id="UP001623330"/>
    </source>
</evidence>
<reference evidence="1 2" key="1">
    <citation type="submission" date="2024-05" db="EMBL/GenBank/DDBJ databases">
        <title>Long read based assembly of the Candida bracarensis genome reveals expanded adhesin content.</title>
        <authorList>
            <person name="Marcet-Houben M."/>
            <person name="Ksiezopolska E."/>
            <person name="Gabaldon T."/>
        </authorList>
    </citation>
    <scope>NUCLEOTIDE SEQUENCE [LARGE SCALE GENOMIC DNA]</scope>
    <source>
        <strain evidence="1 2">CBM6</strain>
    </source>
</reference>
<dbReference type="EMBL" id="JBEVYD010000002">
    <property type="protein sequence ID" value="KAL3235184.1"/>
    <property type="molecule type" value="Genomic_DNA"/>
</dbReference>
<dbReference type="Gene3D" id="3.10.310.10">
    <property type="entry name" value="Diaminopimelate Epimerase, Chain A, domain 1"/>
    <property type="match status" value="2"/>
</dbReference>
<dbReference type="PIRSF" id="PIRSF016184">
    <property type="entry name" value="PhzC_PhzF"/>
    <property type="match status" value="1"/>
</dbReference>
<comment type="caution">
    <text evidence="1">The sequence shown here is derived from an EMBL/GenBank/DDBJ whole genome shotgun (WGS) entry which is preliminary data.</text>
</comment>
<dbReference type="GO" id="GO:0016853">
    <property type="term" value="F:isomerase activity"/>
    <property type="evidence" value="ECO:0007669"/>
    <property type="project" value="UniProtKB-KW"/>
</dbReference>
<proteinExistence type="predicted"/>
<keyword evidence="2" id="KW-1185">Reference proteome</keyword>
<sequence>MLQVPFKQVNVFSEKPFKGNPVAVINCMDLNEDDVTDEEMQSVANWTNLSETTFIFKSQNAKADYKVRIFTPVSELPFAGHPTIGTCKAYLDIVGKSIDDKFTVVQDCKLGLVSISVDSGVVSFTAASIVPSELTDEHIAQYESVLGVPCTHRPQMINSGPHWVVYLVKDADTCYNLNPQFQNMKDFNVKNDHSGIIVAGPRNGDLTSNDFEMRAFVPALNVPEDPVCGSGAAAFLGHLQQTFKYTSTTKINITEGGRLNREGHIIGEIAHNDGTTAYKVGGIPVTVIDGQITLRK</sequence>
<dbReference type="SUPFAM" id="SSF54506">
    <property type="entry name" value="Diaminopimelate epimerase-like"/>
    <property type="match status" value="1"/>
</dbReference>
<gene>
    <name evidence="1" type="ORF">RNJ44_02972</name>
</gene>
<dbReference type="Proteomes" id="UP001623330">
    <property type="component" value="Unassembled WGS sequence"/>
</dbReference>
<organism evidence="1 2">
    <name type="scientific">Nakaseomyces bracarensis</name>
    <dbReference type="NCBI Taxonomy" id="273131"/>
    <lineage>
        <taxon>Eukaryota</taxon>
        <taxon>Fungi</taxon>
        <taxon>Dikarya</taxon>
        <taxon>Ascomycota</taxon>
        <taxon>Saccharomycotina</taxon>
        <taxon>Saccharomycetes</taxon>
        <taxon>Saccharomycetales</taxon>
        <taxon>Saccharomycetaceae</taxon>
        <taxon>Nakaseomyces</taxon>
    </lineage>
</organism>
<name>A0ABR4P0R2_9SACH</name>
<dbReference type="InterPro" id="IPR003719">
    <property type="entry name" value="Phenazine_PhzF-like"/>
</dbReference>
<protein>
    <submittedName>
        <fullName evidence="1">Isomerase YHI9</fullName>
    </submittedName>
</protein>
<dbReference type="NCBIfam" id="TIGR00654">
    <property type="entry name" value="PhzF_family"/>
    <property type="match status" value="1"/>
</dbReference>
<dbReference type="PANTHER" id="PTHR13774:SF32">
    <property type="entry name" value="ANTISENSE-ENHANCING SEQUENCE 1"/>
    <property type="match status" value="1"/>
</dbReference>
<dbReference type="PANTHER" id="PTHR13774">
    <property type="entry name" value="PHENAZINE BIOSYNTHESIS PROTEIN"/>
    <property type="match status" value="1"/>
</dbReference>
<accession>A0ABR4P0R2</accession>